<evidence type="ECO:0000313" key="1">
    <source>
        <dbReference type="EMBL" id="QHT22602.1"/>
    </source>
</evidence>
<dbReference type="AlphaFoldDB" id="A0A6C0E1L1"/>
<protein>
    <submittedName>
        <fullName evidence="1">Uncharacterized protein</fullName>
    </submittedName>
</protein>
<proteinExistence type="predicted"/>
<dbReference type="EMBL" id="MN739714">
    <property type="protein sequence ID" value="QHT22602.1"/>
    <property type="molecule type" value="Genomic_DNA"/>
</dbReference>
<accession>A0A6C0E1L1</accession>
<reference evidence="1" key="1">
    <citation type="journal article" date="2020" name="Nature">
        <title>Giant virus diversity and host interactions through global metagenomics.</title>
        <authorList>
            <person name="Schulz F."/>
            <person name="Roux S."/>
            <person name="Paez-Espino D."/>
            <person name="Jungbluth S."/>
            <person name="Walsh D.A."/>
            <person name="Denef V.J."/>
            <person name="McMahon K.D."/>
            <person name="Konstantinidis K.T."/>
            <person name="Eloe-Fadrosh E.A."/>
            <person name="Kyrpides N.C."/>
            <person name="Woyke T."/>
        </authorList>
    </citation>
    <scope>NUCLEOTIDE SEQUENCE</scope>
    <source>
        <strain evidence="1">GVMAG-M-3300023179-111</strain>
    </source>
</reference>
<organism evidence="1">
    <name type="scientific">viral metagenome</name>
    <dbReference type="NCBI Taxonomy" id="1070528"/>
    <lineage>
        <taxon>unclassified sequences</taxon>
        <taxon>metagenomes</taxon>
        <taxon>organismal metagenomes</taxon>
    </lineage>
</organism>
<name>A0A6C0E1L1_9ZZZZ</name>
<sequence>MFEDIFKFFTKENYKSSGKMMAPKPNLGDCINTGEWKNPSMVDDCVKCVENPGYYGENQFYCGGKCMSEYDTAQKCSTKSLVAKTVGQCSAPCVQVAAPSLGGCSDKFDCGNGMNCVRGMCVPKTNEQYGDYDYALNMASTKSGFYGKDKLHIGVL</sequence>